<dbReference type="OrthoDB" id="3177118at2"/>
<dbReference type="GO" id="GO:0005524">
    <property type="term" value="F:ATP binding"/>
    <property type="evidence" value="ECO:0007669"/>
    <property type="project" value="UniProtKB-UniRule"/>
</dbReference>
<proteinExistence type="inferred from homology"/>
<dbReference type="GO" id="GO:0003677">
    <property type="term" value="F:DNA binding"/>
    <property type="evidence" value="ECO:0007669"/>
    <property type="project" value="UniProtKB-UniRule"/>
</dbReference>
<dbReference type="Gene3D" id="3.40.50.300">
    <property type="entry name" value="P-loop containing nucleotide triphosphate hydrolases"/>
    <property type="match status" value="1"/>
</dbReference>
<comment type="subunit">
    <text evidence="8">Component of the replication restart primosome.</text>
</comment>
<dbReference type="STRING" id="1793.AWC04_18210"/>
<feature type="binding site" evidence="8">
    <location>
        <position position="425"/>
    </location>
    <ligand>
        <name>Zn(2+)</name>
        <dbReference type="ChEBI" id="CHEBI:29105"/>
        <label>1</label>
    </ligand>
</feature>
<feature type="binding site" evidence="8">
    <location>
        <position position="386"/>
    </location>
    <ligand>
        <name>Zn(2+)</name>
        <dbReference type="ChEBI" id="CHEBI:29105"/>
        <label>1</label>
    </ligand>
</feature>
<dbReference type="EMBL" id="LQOJ01000060">
    <property type="protein sequence ID" value="ORU98085.1"/>
    <property type="molecule type" value="Genomic_DNA"/>
</dbReference>
<dbReference type="GO" id="GO:0006310">
    <property type="term" value="P:DNA recombination"/>
    <property type="evidence" value="ECO:0007669"/>
    <property type="project" value="InterPro"/>
</dbReference>
<sequence length="668" mass="69686">MTGIRQAAPHEPIARVLPMLTVPHLDRDFDYLVSAEQSDDAQPGTRVRVRFNGRLVDAFVLERRSDTDHDGRLGWLDRVISAEPVLTAEVRRLTEAVAARYAGTRADVLRLAIPPRHAATEKKPSAAPAELFTPAPDPAGWAAYSGGGRFLGALGEGRAVRAVWQALPGEDWAARFAEAAAAALAGGRSVLAVVPDQRDVDALAAAAARSCDADNVVALSAGLGPAQRYKRWLSVLRGCSRVVIGTRSAVFAPVGELGLVLVWDDGDDTLAEPRAPYPHAREVAMLRAHQLRCAAVIGGYARTAEAQALIDSGWAHDLVAPRATVRARAPRVVALDDDGHAQERDPAARTARLPSIALRAARTALAAERPVLVQVPRRGYVPSLACARCRTVARCRGCTGPLALIGGHDGAQCRWCGRADPTLRCAKCGSTEVRAVVVGARRTAEELGRAFPGTAVITSSAETGLATVGAGPALVIATPGAEPPAPDGYGAALLLDSWALLGRADLRAAEDTLRRWLAAAALVRPAGDGGVVTVVAEASIPTVQSLIRWDPAGHARAELAARAEVGLPPAVHMAALDGSGAAVAALLAESGLPAPDSGAEVFGPVELPAGARRPAGLDADVEVIRMLVRVPRGGGLALAGALRRATAVTSARREHPPVRVQIDPLRIG</sequence>
<reference evidence="9 10" key="1">
    <citation type="submission" date="2016-01" db="EMBL/GenBank/DDBJ databases">
        <title>The new phylogeny of the genus Mycobacterium.</title>
        <authorList>
            <person name="Tarcisio F."/>
            <person name="Conor M."/>
            <person name="Antonella G."/>
            <person name="Elisabetta G."/>
            <person name="Giulia F.S."/>
            <person name="Sara T."/>
            <person name="Anna F."/>
            <person name="Clotilde B."/>
            <person name="Roberto B."/>
            <person name="Veronica D.S."/>
            <person name="Fabio R."/>
            <person name="Monica P."/>
            <person name="Olivier J."/>
            <person name="Enrico T."/>
            <person name="Nicola S."/>
        </authorList>
    </citation>
    <scope>NUCLEOTIDE SEQUENCE [LARGE SCALE GENOMIC DNA]</scope>
    <source>
        <strain evidence="9 10">DSM 44179</strain>
    </source>
</reference>
<keyword evidence="2 8" id="KW-0235">DNA replication</keyword>
<dbReference type="HAMAP" id="MF_00983">
    <property type="entry name" value="PriA"/>
    <property type="match status" value="1"/>
</dbReference>
<feature type="binding site" evidence="8">
    <location>
        <position position="389"/>
    </location>
    <ligand>
        <name>Zn(2+)</name>
        <dbReference type="ChEBI" id="CHEBI:29105"/>
        <label>1</label>
    </ligand>
</feature>
<feature type="binding site" evidence="8">
    <location>
        <position position="395"/>
    </location>
    <ligand>
        <name>Zn(2+)</name>
        <dbReference type="ChEBI" id="CHEBI:29105"/>
        <label>2</label>
    </ligand>
</feature>
<dbReference type="GO" id="GO:0006270">
    <property type="term" value="P:DNA replication initiation"/>
    <property type="evidence" value="ECO:0007669"/>
    <property type="project" value="TreeGrafter"/>
</dbReference>
<evidence type="ECO:0000256" key="1">
    <source>
        <dbReference type="ARBA" id="ARBA00022515"/>
    </source>
</evidence>
<dbReference type="GO" id="GO:0006302">
    <property type="term" value="P:double-strand break repair"/>
    <property type="evidence" value="ECO:0007669"/>
    <property type="project" value="InterPro"/>
</dbReference>
<dbReference type="Gene3D" id="3.40.1440.60">
    <property type="entry name" value="PriA, 3(prime) DNA-binding domain"/>
    <property type="match status" value="1"/>
</dbReference>
<dbReference type="GO" id="GO:1990077">
    <property type="term" value="C:primosome complex"/>
    <property type="evidence" value="ECO:0007669"/>
    <property type="project" value="UniProtKB-UniRule"/>
</dbReference>
<evidence type="ECO:0000256" key="5">
    <source>
        <dbReference type="ARBA" id="ARBA00022833"/>
    </source>
</evidence>
<keyword evidence="4 8" id="KW-0547">Nucleotide-binding</keyword>
<dbReference type="Pfam" id="PF17764">
    <property type="entry name" value="PriA_3primeBD"/>
    <property type="match status" value="1"/>
</dbReference>
<keyword evidence="6 8" id="KW-0067">ATP-binding</keyword>
<evidence type="ECO:0000256" key="3">
    <source>
        <dbReference type="ARBA" id="ARBA00022723"/>
    </source>
</evidence>
<gene>
    <name evidence="8" type="primary">priA</name>
    <name evidence="9" type="ORF">AWC04_18210</name>
</gene>
<keyword evidence="3 8" id="KW-0479">Metal-binding</keyword>
<feature type="binding site" evidence="8">
    <location>
        <position position="398"/>
    </location>
    <ligand>
        <name>Zn(2+)</name>
        <dbReference type="ChEBI" id="CHEBI:29105"/>
        <label>2</label>
    </ligand>
</feature>
<dbReference type="GO" id="GO:0043138">
    <property type="term" value="F:3'-5' DNA helicase activity"/>
    <property type="evidence" value="ECO:0007669"/>
    <property type="project" value="TreeGrafter"/>
</dbReference>
<feature type="binding site" evidence="8">
    <location>
        <position position="413"/>
    </location>
    <ligand>
        <name>Zn(2+)</name>
        <dbReference type="ChEBI" id="CHEBI:29105"/>
        <label>2</label>
    </ligand>
</feature>
<keyword evidence="5 8" id="KW-0862">Zinc</keyword>
<keyword evidence="10" id="KW-1185">Reference proteome</keyword>
<dbReference type="InterPro" id="IPR041222">
    <property type="entry name" value="PriA_3primeBD"/>
</dbReference>
<feature type="binding site" evidence="8">
    <location>
        <position position="416"/>
    </location>
    <ligand>
        <name>Zn(2+)</name>
        <dbReference type="ChEBI" id="CHEBI:29105"/>
        <label>2</label>
    </ligand>
</feature>
<comment type="similarity">
    <text evidence="8">Belongs to the helicase family. PriA subfamily.</text>
</comment>
<keyword evidence="1 8" id="KW-0639">Primosome</keyword>
<evidence type="ECO:0000313" key="10">
    <source>
        <dbReference type="Proteomes" id="UP000193484"/>
    </source>
</evidence>
<name>A0A1X1R237_MYCFA</name>
<evidence type="ECO:0000313" key="9">
    <source>
        <dbReference type="EMBL" id="ORU98085.1"/>
    </source>
</evidence>
<dbReference type="PANTHER" id="PTHR30580:SF0">
    <property type="entry name" value="PRIMOSOMAL PROTEIN N"/>
    <property type="match status" value="1"/>
</dbReference>
<evidence type="ECO:0000256" key="7">
    <source>
        <dbReference type="ARBA" id="ARBA00023125"/>
    </source>
</evidence>
<keyword evidence="7 8" id="KW-0238">DNA-binding</keyword>
<dbReference type="AlphaFoldDB" id="A0A1X1R237"/>
<dbReference type="RefSeq" id="WP_085100061.1">
    <property type="nucleotide sequence ID" value="NZ_AP022603.1"/>
</dbReference>
<dbReference type="Proteomes" id="UP000193484">
    <property type="component" value="Unassembled WGS sequence"/>
</dbReference>
<dbReference type="NCBIfam" id="NF011454">
    <property type="entry name" value="PRK14873.1-4"/>
    <property type="match status" value="1"/>
</dbReference>
<organism evidence="9 10">
    <name type="scientific">Mycolicibacterium fallax</name>
    <name type="common">Mycobacterium fallax</name>
    <dbReference type="NCBI Taxonomy" id="1793"/>
    <lineage>
        <taxon>Bacteria</taxon>
        <taxon>Bacillati</taxon>
        <taxon>Actinomycetota</taxon>
        <taxon>Actinomycetes</taxon>
        <taxon>Mycobacteriales</taxon>
        <taxon>Mycobacteriaceae</taxon>
        <taxon>Mycolicibacterium</taxon>
    </lineage>
</organism>
<feature type="binding site" evidence="8">
    <location>
        <position position="428"/>
    </location>
    <ligand>
        <name>Zn(2+)</name>
        <dbReference type="ChEBI" id="CHEBI:29105"/>
        <label>1</label>
    </ligand>
</feature>
<dbReference type="InterPro" id="IPR005259">
    <property type="entry name" value="PriA"/>
</dbReference>
<comment type="caution">
    <text evidence="9">The sequence shown here is derived from an EMBL/GenBank/DDBJ whole genome shotgun (WGS) entry which is preliminary data.</text>
</comment>
<evidence type="ECO:0000256" key="8">
    <source>
        <dbReference type="HAMAP-Rule" id="MF_00983"/>
    </source>
</evidence>
<accession>A0A1X1R237</accession>
<comment type="cofactor">
    <cofactor evidence="8">
        <name>Zn(2+)</name>
        <dbReference type="ChEBI" id="CHEBI:29105"/>
    </cofactor>
    <text evidence="8">Binds 2 zinc ions per subunit.</text>
</comment>
<comment type="caution">
    <text evidence="8">As this protein does not have any detectable helicase domains, it probably does not have helicase activity.</text>
</comment>
<evidence type="ECO:0000256" key="6">
    <source>
        <dbReference type="ARBA" id="ARBA00022840"/>
    </source>
</evidence>
<dbReference type="PANTHER" id="PTHR30580">
    <property type="entry name" value="PRIMOSOMAL PROTEIN N"/>
    <property type="match status" value="1"/>
</dbReference>
<dbReference type="GO" id="GO:0008270">
    <property type="term" value="F:zinc ion binding"/>
    <property type="evidence" value="ECO:0007669"/>
    <property type="project" value="UniProtKB-UniRule"/>
</dbReference>
<dbReference type="InterPro" id="IPR027417">
    <property type="entry name" value="P-loop_NTPase"/>
</dbReference>
<protein>
    <recommendedName>
        <fullName evidence="8">Probable replication restart protein PriA</fullName>
    </recommendedName>
    <alternativeName>
        <fullName evidence="8">Putative ATP-dependent DNA helicase PriA</fullName>
    </alternativeName>
</protein>
<evidence type="ECO:0000256" key="4">
    <source>
        <dbReference type="ARBA" id="ARBA00022741"/>
    </source>
</evidence>
<comment type="function">
    <text evidence="8">Initiates the restart of stalled replication forks, which reloads the replicative helicase on sites other than the origin of replication. Recognizes and binds to abandoned replication forks and remodels them to uncover a helicase loading site. Promotes assembly of the primosome at these replication forks.</text>
</comment>
<dbReference type="GO" id="GO:0006269">
    <property type="term" value="P:DNA replication, synthesis of primer"/>
    <property type="evidence" value="ECO:0007669"/>
    <property type="project" value="UniProtKB-KW"/>
</dbReference>
<dbReference type="InterPro" id="IPR042115">
    <property type="entry name" value="PriA_3primeBD_sf"/>
</dbReference>
<evidence type="ECO:0000256" key="2">
    <source>
        <dbReference type="ARBA" id="ARBA00022705"/>
    </source>
</evidence>